<organism evidence="2 3">
    <name type="scientific">Pseudomonas savastanoi pv. glycinea</name>
    <name type="common">Pseudomonas syringae pv. glycinea</name>
    <dbReference type="NCBI Taxonomy" id="318"/>
    <lineage>
        <taxon>Bacteria</taxon>
        <taxon>Pseudomonadati</taxon>
        <taxon>Pseudomonadota</taxon>
        <taxon>Gammaproteobacteria</taxon>
        <taxon>Pseudomonadales</taxon>
        <taxon>Pseudomonadaceae</taxon>
        <taxon>Pseudomonas</taxon>
    </lineage>
</organism>
<sequence length="452" mass="50018">MIKAHGVDVDAYLRGEMVMHFRRITLTQRHAANPIVFKGAGHVHLDKGHLRYVVYHTCVGDEANRHMAMSFSGQAGELINLDSLFDFEGQDLNGNIWTAEGVHTSGGNYRSEFCVVEGSIEFLRSQRPSSGSRPNTLHQIYFHDPHFPAPWLHVAPGLEFLCGESTVTITKDESGCDVSVLDGHLSDEFSRAISKALNVLSGVRLQLGVAEKIYQGVSAVQLYSRDVQLSNQQLPPPVEIPFRCASDFFGQVFNLLVEFIEQDGAVYYDNWNKLNRAWQAGIESAALNVSVCIEGVLKTYFGALGTDKNFAELTKLAIPAVMELEIDKRVKDLLRSCLGGAGNFKPKNALRALTESGKISPELGGKWNKLRSETAHAVVAGEAREDWQRMADLTFGNIKLFYEILFAITGYTGQRIDYESRGFPSASPSTRYHETPSAEDDIRPSCDHSSVG</sequence>
<evidence type="ECO:0000256" key="1">
    <source>
        <dbReference type="SAM" id="MobiDB-lite"/>
    </source>
</evidence>
<reference evidence="2 3" key="1">
    <citation type="submission" date="2018-08" db="EMBL/GenBank/DDBJ databases">
        <title>Recombination of ecologically and evolutionarily significant loci maintains genetic cohesion in the Pseudomonas syringae species complex.</title>
        <authorList>
            <person name="Dillon M."/>
            <person name="Thakur S."/>
            <person name="Almeida R.N.D."/>
            <person name="Weir B.S."/>
            <person name="Guttman D.S."/>
        </authorList>
    </citation>
    <scope>NUCLEOTIDE SEQUENCE [LARGE SCALE GENOMIC DNA]</scope>
    <source>
        <strain evidence="2 3">ICMP 867</strain>
    </source>
</reference>
<evidence type="ECO:0000313" key="2">
    <source>
        <dbReference type="EMBL" id="RMO35543.1"/>
    </source>
</evidence>
<gene>
    <name evidence="2" type="ORF">ALQ41_00898</name>
</gene>
<dbReference type="RefSeq" id="WP_004667630.1">
    <property type="nucleotide sequence ID" value="NZ_RBPT01000531.1"/>
</dbReference>
<evidence type="ECO:0000313" key="3">
    <source>
        <dbReference type="Proteomes" id="UP000280599"/>
    </source>
</evidence>
<evidence type="ECO:0008006" key="4">
    <source>
        <dbReference type="Google" id="ProtNLM"/>
    </source>
</evidence>
<feature type="region of interest" description="Disordered" evidence="1">
    <location>
        <begin position="422"/>
        <end position="452"/>
    </location>
</feature>
<accession>A0A3M3URX8</accession>
<comment type="caution">
    <text evidence="2">The sequence shown here is derived from an EMBL/GenBank/DDBJ whole genome shotgun (WGS) entry which is preliminary data.</text>
</comment>
<dbReference type="AlphaFoldDB" id="A0A3M3URX8"/>
<protein>
    <recommendedName>
        <fullName evidence="4">ApeA N-terminal domain-containing protein</fullName>
    </recommendedName>
</protein>
<dbReference type="EMBL" id="RBPT01000531">
    <property type="protein sequence ID" value="RMO35543.1"/>
    <property type="molecule type" value="Genomic_DNA"/>
</dbReference>
<name>A0A3M3URX8_PSESG</name>
<dbReference type="Proteomes" id="UP000280599">
    <property type="component" value="Unassembled WGS sequence"/>
</dbReference>
<proteinExistence type="predicted"/>
<feature type="compositionally biased region" description="Basic and acidic residues" evidence="1">
    <location>
        <begin position="431"/>
        <end position="446"/>
    </location>
</feature>